<protein>
    <recommendedName>
        <fullName evidence="1">KAP NTPase domain-containing protein</fullName>
    </recommendedName>
</protein>
<gene>
    <name evidence="2" type="ORF">A2557_03425</name>
</gene>
<evidence type="ECO:0000313" key="2">
    <source>
        <dbReference type="EMBL" id="OGH00697.1"/>
    </source>
</evidence>
<comment type="caution">
    <text evidence="2">The sequence shown here is derived from an EMBL/GenBank/DDBJ whole genome shotgun (WGS) entry which is preliminary data.</text>
</comment>
<sequence>MRIDEAIKEPKEDLLDRAPLAERLAAAVLAAGEGASLVVGVTGAWGTGKSSFLNLLKGSLKEKKEAFEKDGKKLALLEFQPWHYANQDQLIEQFFRAFRAGVLKQGEGESNQKIAKLLEALSVAVKPLGESHSLVKLAISGIKGLSKAFGAQEPLSVEAAKAGIASAIRDNKLKLVIFIDELDRLNFTEINQMFQLVKSLADFPNTVYVLGFDREVIEQALESSQPGFGKGYLDKIIQMPFPLPALGRVQIDKFLRDGLQATCKSHQIDLEKLWQTERFDSYDSLQLDRQFKTLRGPIKLLNRLDFALGALREEVDLLDLIGILALEILVPEVHAKIQEHPELFWEPVRGEWETQLSYNEVEPETTRYQTNLIDLLGSNFRKETNYFSLAELFPRISSDYSFQDISSRRKEAIQNNRISAPEHFNAYFNLSLSPGQLTSGLVSRILEDGKDWEGITERMLQLVAPQRYTDFPNFLLDFVDQLPMESVEPLLKAFLKASETLFPTRFDEGWTYSSGDRLVLGLLKREKDQKSRSDLLLRSINSAKVELSLLISLTRDFALEEKEASNRPVEERTLSPSALKEIKRIAIQKISELAQSDGFPTDFGAQVLIWSWAKWGDDQEQDKLREYCLKTVQTEVGLSLIANCSLGQPIFDRTDRFGTRQIEDGKLESFVPPAVFLERAQAYLDSHEPTAPDYVLLQDYVDRAGQKQLNLPQNTPSASPHP</sequence>
<organism evidence="2 3">
    <name type="scientific">Candidatus Lambdaproteobacteria bacterium RIFOXYD2_FULL_56_26</name>
    <dbReference type="NCBI Taxonomy" id="1817773"/>
    <lineage>
        <taxon>Bacteria</taxon>
        <taxon>Pseudomonadati</taxon>
        <taxon>Pseudomonadota</taxon>
        <taxon>Candidatus Lambdaproteobacteria</taxon>
    </lineage>
</organism>
<dbReference type="SUPFAM" id="SSF52540">
    <property type="entry name" value="P-loop containing nucleoside triphosphate hydrolases"/>
    <property type="match status" value="1"/>
</dbReference>
<dbReference type="AlphaFoldDB" id="A0A1F6GR91"/>
<dbReference type="InterPro" id="IPR027417">
    <property type="entry name" value="P-loop_NTPase"/>
</dbReference>
<dbReference type="Gene3D" id="3.40.50.300">
    <property type="entry name" value="P-loop containing nucleotide triphosphate hydrolases"/>
    <property type="match status" value="1"/>
</dbReference>
<dbReference type="InterPro" id="IPR011646">
    <property type="entry name" value="KAP_P-loop"/>
</dbReference>
<dbReference type="InterPro" id="IPR052754">
    <property type="entry name" value="NTPase_KAP_P-loop"/>
</dbReference>
<accession>A0A1F6GR91</accession>
<dbReference type="PANTHER" id="PTHR22674">
    <property type="entry name" value="NTPASE, KAP FAMILY P-LOOP DOMAIN-CONTAINING 1"/>
    <property type="match status" value="1"/>
</dbReference>
<feature type="domain" description="KAP NTPase" evidence="1">
    <location>
        <begin position="17"/>
        <end position="285"/>
    </location>
</feature>
<dbReference type="PANTHER" id="PTHR22674:SF6">
    <property type="entry name" value="NTPASE KAP FAMILY P-LOOP DOMAIN-CONTAINING PROTEIN 1"/>
    <property type="match status" value="1"/>
</dbReference>
<dbReference type="Proteomes" id="UP000177583">
    <property type="component" value="Unassembled WGS sequence"/>
</dbReference>
<reference evidence="2 3" key="1">
    <citation type="journal article" date="2016" name="Nat. Commun.">
        <title>Thousands of microbial genomes shed light on interconnected biogeochemical processes in an aquifer system.</title>
        <authorList>
            <person name="Anantharaman K."/>
            <person name="Brown C.T."/>
            <person name="Hug L.A."/>
            <person name="Sharon I."/>
            <person name="Castelle C.J."/>
            <person name="Probst A.J."/>
            <person name="Thomas B.C."/>
            <person name="Singh A."/>
            <person name="Wilkins M.J."/>
            <person name="Karaoz U."/>
            <person name="Brodie E.L."/>
            <person name="Williams K.H."/>
            <person name="Hubbard S.S."/>
            <person name="Banfield J.F."/>
        </authorList>
    </citation>
    <scope>NUCLEOTIDE SEQUENCE [LARGE SCALE GENOMIC DNA]</scope>
</reference>
<evidence type="ECO:0000313" key="3">
    <source>
        <dbReference type="Proteomes" id="UP000177583"/>
    </source>
</evidence>
<proteinExistence type="predicted"/>
<dbReference type="Pfam" id="PF07693">
    <property type="entry name" value="KAP_NTPase"/>
    <property type="match status" value="1"/>
</dbReference>
<evidence type="ECO:0000259" key="1">
    <source>
        <dbReference type="Pfam" id="PF07693"/>
    </source>
</evidence>
<dbReference type="EMBL" id="MFNF01000043">
    <property type="protein sequence ID" value="OGH00697.1"/>
    <property type="molecule type" value="Genomic_DNA"/>
</dbReference>
<name>A0A1F6GR91_9PROT</name>